<comment type="subcellular location">
    <subcellularLocation>
        <location evidence="1 8">Cell membrane</location>
        <topology evidence="1 8">Multi-pass membrane protein</topology>
    </subcellularLocation>
</comment>
<dbReference type="InterPro" id="IPR003804">
    <property type="entry name" value="Lactate_perm"/>
</dbReference>
<keyword evidence="6 8" id="KW-1133">Transmembrane helix</keyword>
<evidence type="ECO:0000256" key="6">
    <source>
        <dbReference type="ARBA" id="ARBA00022989"/>
    </source>
</evidence>
<dbReference type="Proteomes" id="UP000178577">
    <property type="component" value="Unassembled WGS sequence"/>
</dbReference>
<dbReference type="GO" id="GO:0015129">
    <property type="term" value="F:lactate transmembrane transporter activity"/>
    <property type="evidence" value="ECO:0007669"/>
    <property type="project" value="UniProtKB-UniRule"/>
</dbReference>
<feature type="transmembrane region" description="Helical" evidence="8">
    <location>
        <begin position="99"/>
        <end position="119"/>
    </location>
</feature>
<feature type="transmembrane region" description="Helical" evidence="8">
    <location>
        <begin position="517"/>
        <end position="539"/>
    </location>
</feature>
<organism evidence="9 10">
    <name type="scientific">Candidatus Curtissbacteria bacterium RIFCSPHIGHO2_01_FULL_40_12</name>
    <dbReference type="NCBI Taxonomy" id="1797710"/>
    <lineage>
        <taxon>Bacteria</taxon>
        <taxon>Candidatus Curtissiibacteriota</taxon>
    </lineage>
</organism>
<feature type="transmembrane region" description="Helical" evidence="8">
    <location>
        <begin position="30"/>
        <end position="52"/>
    </location>
</feature>
<protein>
    <recommendedName>
        <fullName evidence="8">L-lactate permease</fullName>
    </recommendedName>
</protein>
<dbReference type="EMBL" id="MFAY01000017">
    <property type="protein sequence ID" value="OGD89150.1"/>
    <property type="molecule type" value="Genomic_DNA"/>
</dbReference>
<evidence type="ECO:0000256" key="5">
    <source>
        <dbReference type="ARBA" id="ARBA00022692"/>
    </source>
</evidence>
<feature type="transmembrane region" description="Helical" evidence="8">
    <location>
        <begin position="486"/>
        <end position="505"/>
    </location>
</feature>
<feature type="transmembrane region" description="Helical" evidence="8">
    <location>
        <begin position="306"/>
        <end position="330"/>
    </location>
</feature>
<comment type="caution">
    <text evidence="9">The sequence shown here is derived from an EMBL/GenBank/DDBJ whole genome shotgun (WGS) entry which is preliminary data.</text>
</comment>
<feature type="transmembrane region" description="Helical" evidence="8">
    <location>
        <begin position="221"/>
        <end position="241"/>
    </location>
</feature>
<dbReference type="Pfam" id="PF02652">
    <property type="entry name" value="Lactate_perm"/>
    <property type="match status" value="1"/>
</dbReference>
<feature type="transmembrane region" description="Helical" evidence="8">
    <location>
        <begin position="462"/>
        <end position="480"/>
    </location>
</feature>
<gene>
    <name evidence="9" type="ORF">A2693_02955</name>
</gene>
<proteinExistence type="inferred from homology"/>
<feature type="transmembrane region" description="Helical" evidence="8">
    <location>
        <begin position="350"/>
        <end position="369"/>
    </location>
</feature>
<comment type="similarity">
    <text evidence="2 8">Belongs to the lactate permease family.</text>
</comment>
<dbReference type="GO" id="GO:0015295">
    <property type="term" value="F:solute:proton symporter activity"/>
    <property type="evidence" value="ECO:0007669"/>
    <property type="project" value="TreeGrafter"/>
</dbReference>
<keyword evidence="5 8" id="KW-0812">Transmembrane</keyword>
<feature type="transmembrane region" description="Helical" evidence="8">
    <location>
        <begin position="189"/>
        <end position="209"/>
    </location>
</feature>
<name>A0A1F5GBC2_9BACT</name>
<evidence type="ECO:0000256" key="4">
    <source>
        <dbReference type="ARBA" id="ARBA00022475"/>
    </source>
</evidence>
<evidence type="ECO:0000256" key="1">
    <source>
        <dbReference type="ARBA" id="ARBA00004651"/>
    </source>
</evidence>
<keyword evidence="3 8" id="KW-0813">Transport</keyword>
<evidence type="ECO:0000256" key="8">
    <source>
        <dbReference type="RuleBase" id="RU365092"/>
    </source>
</evidence>
<feature type="transmembrane region" description="Helical" evidence="8">
    <location>
        <begin position="428"/>
        <end position="450"/>
    </location>
</feature>
<evidence type="ECO:0000256" key="3">
    <source>
        <dbReference type="ARBA" id="ARBA00022448"/>
    </source>
</evidence>
<dbReference type="AlphaFoldDB" id="A0A1F5GBC2"/>
<keyword evidence="7 8" id="KW-0472">Membrane</keyword>
<comment type="caution">
    <text evidence="8">Lacks conserved residue(s) required for the propagation of feature annotation.</text>
</comment>
<keyword evidence="4 8" id="KW-1003">Cell membrane</keyword>
<feature type="transmembrane region" description="Helical" evidence="8">
    <location>
        <begin position="6"/>
        <end position="23"/>
    </location>
</feature>
<dbReference type="GO" id="GO:0005886">
    <property type="term" value="C:plasma membrane"/>
    <property type="evidence" value="ECO:0007669"/>
    <property type="project" value="UniProtKB-SubCell"/>
</dbReference>
<feature type="transmembrane region" description="Helical" evidence="8">
    <location>
        <begin position="247"/>
        <end position="264"/>
    </location>
</feature>
<accession>A0A1F5GBC2</accession>
<sequence>MFALAAAFPFLLLFLLLIIFKKPGYVATPITFVATVIIAFFVWGMAPVWFLAASIKGFLVAFEIILIVFGAIFLLFTLKRAKAFLVIDSLLQTISKDRRIQAILIGWFFVSFIEGAAGFGTPAALAAPLLASVGFPPLAAVALSLIGDSTAVTFGAVGVPMIIGIGEGINPNQTQNIASLVSEVSRTTAFLHLAIGLFVPLVISAFLTGIFGKSFRKGLEIWPFALVCGLSFTIPYFFVAQFLGPEFPSLVGSLLGGGFVVFLLKKGLFTPKRTWDFNEEWRNKSHIASGISEAEDLQMQSVFRALLPYALIALILAVTRIEYLKIGGYLRSFSFSIESILGTEIGHNLVLLYSPGVFFLLVTLFSFFLFQLKKSEALGLINLTFNKIFYPFITLFAVVALVQVLIFSEHNVNDFPGMPFHLAQTAAVVFPGVWPLVSPLVGLFGGFMAGSSTVSNLLFADFQLETATVLGFPVAFMLALQSVGSAVGNMISIHNVVTAAATLGLHKEEGKIIRYNLLPALGYSLAVGLLALLLLALGIF</sequence>
<feature type="transmembrane region" description="Helical" evidence="8">
    <location>
        <begin position="58"/>
        <end position="78"/>
    </location>
</feature>
<reference evidence="9 10" key="1">
    <citation type="journal article" date="2016" name="Nat. Commun.">
        <title>Thousands of microbial genomes shed light on interconnected biogeochemical processes in an aquifer system.</title>
        <authorList>
            <person name="Anantharaman K."/>
            <person name="Brown C.T."/>
            <person name="Hug L.A."/>
            <person name="Sharon I."/>
            <person name="Castelle C.J."/>
            <person name="Probst A.J."/>
            <person name="Thomas B.C."/>
            <person name="Singh A."/>
            <person name="Wilkins M.J."/>
            <person name="Karaoz U."/>
            <person name="Brodie E.L."/>
            <person name="Williams K.H."/>
            <person name="Hubbard S.S."/>
            <person name="Banfield J.F."/>
        </authorList>
    </citation>
    <scope>NUCLEOTIDE SEQUENCE [LARGE SCALE GENOMIC DNA]</scope>
</reference>
<evidence type="ECO:0000313" key="10">
    <source>
        <dbReference type="Proteomes" id="UP000178577"/>
    </source>
</evidence>
<dbReference type="NCBIfam" id="TIGR00795">
    <property type="entry name" value="lctP"/>
    <property type="match status" value="1"/>
</dbReference>
<dbReference type="PANTHER" id="PTHR30003:SF0">
    <property type="entry name" value="GLYCOLATE PERMEASE GLCA-RELATED"/>
    <property type="match status" value="1"/>
</dbReference>
<evidence type="ECO:0000313" key="9">
    <source>
        <dbReference type="EMBL" id="OGD89150.1"/>
    </source>
</evidence>
<comment type="function">
    <text evidence="8">Uptake of L-lactate across the membrane. Can also transport D-lactate and glycolate.</text>
</comment>
<dbReference type="PANTHER" id="PTHR30003">
    <property type="entry name" value="L-LACTATE PERMEASE"/>
    <property type="match status" value="1"/>
</dbReference>
<evidence type="ECO:0000256" key="7">
    <source>
        <dbReference type="ARBA" id="ARBA00023136"/>
    </source>
</evidence>
<evidence type="ECO:0000256" key="2">
    <source>
        <dbReference type="ARBA" id="ARBA00010100"/>
    </source>
</evidence>
<feature type="transmembrane region" description="Helical" evidence="8">
    <location>
        <begin position="125"/>
        <end position="146"/>
    </location>
</feature>
<feature type="transmembrane region" description="Helical" evidence="8">
    <location>
        <begin position="389"/>
        <end position="408"/>
    </location>
</feature>